<dbReference type="AlphaFoldDB" id="B9JYE8"/>
<evidence type="ECO:0000313" key="3">
    <source>
        <dbReference type="Proteomes" id="UP000001596"/>
    </source>
</evidence>
<protein>
    <submittedName>
        <fullName evidence="2">Uncharacterized protein</fullName>
    </submittedName>
</protein>
<dbReference type="EMBL" id="CP000633">
    <property type="protein sequence ID" value="ACM37178.1"/>
    <property type="molecule type" value="Genomic_DNA"/>
</dbReference>
<organism evidence="2 3">
    <name type="scientific">Allorhizobium ampelinum (strain ATCC BAA-846 / DSM 112012 / S4)</name>
    <name type="common">Agrobacterium vitis (strain S4)</name>
    <dbReference type="NCBI Taxonomy" id="311402"/>
    <lineage>
        <taxon>Bacteria</taxon>
        <taxon>Pseudomonadati</taxon>
        <taxon>Pseudomonadota</taxon>
        <taxon>Alphaproteobacteria</taxon>
        <taxon>Hyphomicrobiales</taxon>
        <taxon>Rhizobiaceae</taxon>
        <taxon>Rhizobium/Agrobacterium group</taxon>
        <taxon>Allorhizobium</taxon>
        <taxon>Allorhizobium ampelinum</taxon>
    </lineage>
</organism>
<reference evidence="2 3" key="1">
    <citation type="journal article" date="2009" name="J. Bacteriol.">
        <title>Genome sequences of three Agrobacterium biovars help elucidate the evolution of multichromosome genomes in bacteria.</title>
        <authorList>
            <person name="Slater S.C."/>
            <person name="Goldman B.S."/>
            <person name="Goodner B."/>
            <person name="Setubal J.C."/>
            <person name="Farrand S.K."/>
            <person name="Nester E.W."/>
            <person name="Burr T.J."/>
            <person name="Banta L."/>
            <person name="Dickerman A.W."/>
            <person name="Paulsen I."/>
            <person name="Otten L."/>
            <person name="Suen G."/>
            <person name="Welch R."/>
            <person name="Almeida N.F."/>
            <person name="Arnold F."/>
            <person name="Burton O.T."/>
            <person name="Du Z."/>
            <person name="Ewing A."/>
            <person name="Godsy E."/>
            <person name="Heisel S."/>
            <person name="Houmiel K.L."/>
            <person name="Jhaveri J."/>
            <person name="Lu J."/>
            <person name="Miller N.M."/>
            <person name="Norton S."/>
            <person name="Chen Q."/>
            <person name="Phoolcharoen W."/>
            <person name="Ohlin V."/>
            <person name="Ondrusek D."/>
            <person name="Pride N."/>
            <person name="Stricklin S.L."/>
            <person name="Sun J."/>
            <person name="Wheeler C."/>
            <person name="Wilson L."/>
            <person name="Zhu H."/>
            <person name="Wood D.W."/>
        </authorList>
    </citation>
    <scope>NUCLEOTIDE SEQUENCE [LARGE SCALE GENOMIC DNA]</scope>
    <source>
        <strain evidence="3">S4 / ATCC BAA-846</strain>
    </source>
</reference>
<dbReference type="STRING" id="311402.Avi_3023"/>
<keyword evidence="1" id="KW-0472">Membrane</keyword>
<gene>
    <name evidence="2" type="ordered locus">Avi_3023</name>
</gene>
<name>B9JYE8_ALLAM</name>
<keyword evidence="1" id="KW-1133">Transmembrane helix</keyword>
<keyword evidence="1" id="KW-0812">Transmembrane</keyword>
<feature type="transmembrane region" description="Helical" evidence="1">
    <location>
        <begin position="171"/>
        <end position="192"/>
    </location>
</feature>
<sequence length="207" mass="22643">MEDVLVMTVAPKPAHGFPCRRADQLCRCDAFQPDRIKTVRGREWLNLITVQRLAVDGDVGNASVDQVARHDDDRQYLNADRIVDDLSAVPGPQPLEELDGFANMGMAAAMPPDGVGFGAIFDLCREEFFEAVGYHQAPAFLTVSCSTGSVGLSSDLAGKSLRRSKPPVERIFMVPSRFSFMVIVAGFFFFAITHLPSGRVPVRPGRS</sequence>
<keyword evidence="3" id="KW-1185">Reference proteome</keyword>
<proteinExistence type="predicted"/>
<dbReference type="HOGENOM" id="CLU_1324156_0_0_5"/>
<accession>B9JYE8</accession>
<evidence type="ECO:0000256" key="1">
    <source>
        <dbReference type="SAM" id="Phobius"/>
    </source>
</evidence>
<evidence type="ECO:0000313" key="2">
    <source>
        <dbReference type="EMBL" id="ACM37178.1"/>
    </source>
</evidence>
<dbReference type="Proteomes" id="UP000001596">
    <property type="component" value="Chromosome 1"/>
</dbReference>
<dbReference type="KEGG" id="avi:Avi_3023"/>